<dbReference type="InterPro" id="IPR016047">
    <property type="entry name" value="M23ase_b-sheet_dom"/>
</dbReference>
<sequence>MTKKHIISGIVGMMVTLGILISPVNAASLTEQLAESNQKQAAAQYQIDMTQNTIAGIEAEIGKANEEMSRITGVIDKINSEIAVLEASIAKTQEELNIAEAKRKEQEEAMNERVRTMYMYGNGSMLEFLFTSSDFADFVTKVDMSRYIIESDKASLDALAETKKIIDEKKAKIEADRLQTVSKKTEQETALAQQQEIKAQKDSLLAQNQAIVAEYQAIVAAEAANAASIEAQVREMMAAQAAASGGSTTGGSTTFVPSNGTYQWPCPGYYPSADDDFFGTRLHPIWGDYRTHYGVDMGAPSGTPILAMGNGAVLSAGWNGGYGNCVIVDLGNGLQAMYAHMSGFAVSAGQTVNKGDVVGYVGSTGDSTGAHLHFGVLSGGSFVDPLGYF</sequence>
<dbReference type="SUPFAM" id="SSF51261">
    <property type="entry name" value="Duplicated hybrid motif"/>
    <property type="match status" value="1"/>
</dbReference>
<feature type="domain" description="Peptidoglycan hydrolase PcsB coiled-coil" evidence="4">
    <location>
        <begin position="100"/>
        <end position="169"/>
    </location>
</feature>
<dbReference type="InterPro" id="IPR057309">
    <property type="entry name" value="PcsB_CC"/>
</dbReference>
<feature type="coiled-coil region" evidence="2">
    <location>
        <begin position="47"/>
        <end position="109"/>
    </location>
</feature>
<gene>
    <name evidence="5" type="primary">mepM_4</name>
    <name evidence="5" type="ORF">ACWI_26080</name>
</gene>
<protein>
    <submittedName>
        <fullName evidence="5">Murein DD-endopeptidase MepM</fullName>
        <ecNumber evidence="5">3.4.24.-</ecNumber>
    </submittedName>
</protein>
<dbReference type="AlphaFoldDB" id="A0A1F2PGX2"/>
<dbReference type="Gene3D" id="6.10.250.3150">
    <property type="match status" value="1"/>
</dbReference>
<evidence type="ECO:0000313" key="5">
    <source>
        <dbReference type="EMBL" id="OFV69966.1"/>
    </source>
</evidence>
<dbReference type="STRING" id="52694.ACWI_26080"/>
<dbReference type="RefSeq" id="WP_070371877.1">
    <property type="nucleotide sequence ID" value="NZ_LKEU01000035.1"/>
</dbReference>
<name>A0A1F2PGX2_9FIRM</name>
<evidence type="ECO:0000259" key="3">
    <source>
        <dbReference type="Pfam" id="PF01551"/>
    </source>
</evidence>
<evidence type="ECO:0000256" key="1">
    <source>
        <dbReference type="ARBA" id="ARBA00022729"/>
    </source>
</evidence>
<reference evidence="5 6" key="1">
    <citation type="submission" date="2015-09" db="EMBL/GenBank/DDBJ databases">
        <title>Genome sequence of Acetobacterium wieringae DSM 1911.</title>
        <authorList>
            <person name="Poehlein A."/>
            <person name="Bengelsdorf F.R."/>
            <person name="Schiel-Bengelsdorf B."/>
            <person name="Duerre P."/>
            <person name="Daniel R."/>
        </authorList>
    </citation>
    <scope>NUCLEOTIDE SEQUENCE [LARGE SCALE GENOMIC DNA]</scope>
    <source>
        <strain evidence="5 6">DSM 1911</strain>
    </source>
</reference>
<comment type="caution">
    <text evidence="5">The sequence shown here is derived from an EMBL/GenBank/DDBJ whole genome shotgun (WGS) entry which is preliminary data.</text>
</comment>
<evidence type="ECO:0000259" key="4">
    <source>
        <dbReference type="Pfam" id="PF24568"/>
    </source>
</evidence>
<dbReference type="Pfam" id="PF01551">
    <property type="entry name" value="Peptidase_M23"/>
    <property type="match status" value="1"/>
</dbReference>
<dbReference type="Gene3D" id="2.70.70.10">
    <property type="entry name" value="Glucose Permease (Domain IIA)"/>
    <property type="match status" value="1"/>
</dbReference>
<organism evidence="5 6">
    <name type="scientific">Acetobacterium wieringae</name>
    <dbReference type="NCBI Taxonomy" id="52694"/>
    <lineage>
        <taxon>Bacteria</taxon>
        <taxon>Bacillati</taxon>
        <taxon>Bacillota</taxon>
        <taxon>Clostridia</taxon>
        <taxon>Eubacteriales</taxon>
        <taxon>Eubacteriaceae</taxon>
        <taxon>Acetobacterium</taxon>
    </lineage>
</organism>
<dbReference type="InterPro" id="IPR011055">
    <property type="entry name" value="Dup_hybrid_motif"/>
</dbReference>
<dbReference type="InterPro" id="IPR050570">
    <property type="entry name" value="Cell_wall_metabolism_enzyme"/>
</dbReference>
<evidence type="ECO:0000313" key="6">
    <source>
        <dbReference type="Proteomes" id="UP000176244"/>
    </source>
</evidence>
<feature type="domain" description="M23ase beta-sheet core" evidence="3">
    <location>
        <begin position="291"/>
        <end position="385"/>
    </location>
</feature>
<proteinExistence type="predicted"/>
<accession>A0A1F2PGX2</accession>
<dbReference type="EMBL" id="LKEU01000035">
    <property type="protein sequence ID" value="OFV69966.1"/>
    <property type="molecule type" value="Genomic_DNA"/>
</dbReference>
<evidence type="ECO:0000256" key="2">
    <source>
        <dbReference type="SAM" id="Coils"/>
    </source>
</evidence>
<dbReference type="EC" id="3.4.24.-" evidence="5"/>
<dbReference type="Proteomes" id="UP000176244">
    <property type="component" value="Unassembled WGS sequence"/>
</dbReference>
<keyword evidence="1" id="KW-0732">Signal</keyword>
<dbReference type="Pfam" id="PF24568">
    <property type="entry name" value="CC_PcsB"/>
    <property type="match status" value="1"/>
</dbReference>
<dbReference type="GO" id="GO:0004222">
    <property type="term" value="F:metalloendopeptidase activity"/>
    <property type="evidence" value="ECO:0007669"/>
    <property type="project" value="TreeGrafter"/>
</dbReference>
<keyword evidence="2" id="KW-0175">Coiled coil</keyword>
<dbReference type="PANTHER" id="PTHR21666">
    <property type="entry name" value="PEPTIDASE-RELATED"/>
    <property type="match status" value="1"/>
</dbReference>
<dbReference type="PANTHER" id="PTHR21666:SF270">
    <property type="entry name" value="MUREIN HYDROLASE ACTIVATOR ENVC"/>
    <property type="match status" value="1"/>
</dbReference>
<keyword evidence="5" id="KW-0378">Hydrolase</keyword>
<dbReference type="OrthoDB" id="9809488at2"/>
<dbReference type="CDD" id="cd12797">
    <property type="entry name" value="M23_peptidase"/>
    <property type="match status" value="1"/>
</dbReference>